<evidence type="ECO:0000256" key="3">
    <source>
        <dbReference type="ARBA" id="ARBA00022833"/>
    </source>
</evidence>
<protein>
    <recommendedName>
        <fullName evidence="7">BOI-related E3 ubiquitin-protein ligase 2</fullName>
    </recommendedName>
</protein>
<sequence length="223" mass="25460">MNQCLKHSCHSINLLSVVTRFLLKLLIKMIVGLLTMFLLSLPQERGLEIQSMTTLMLFMPLRRPKSALCLLLSIKKLIFQIQQQQSETDRLIAEHNQKVRMELEDRRKRQSRMLVSAIQEGMVKKLKEKDEEIQRMGKLNWVLQEKVKSLYLETQIWRDLAQANEATANSLRSNLEQVLAHVSEDRYVNGGRATVEDDAESSCGSSDYGRCPLAGGRRGCGEG</sequence>
<organism evidence="5 6">
    <name type="scientific">Salix udensis</name>
    <dbReference type="NCBI Taxonomy" id="889485"/>
    <lineage>
        <taxon>Eukaryota</taxon>
        <taxon>Viridiplantae</taxon>
        <taxon>Streptophyta</taxon>
        <taxon>Embryophyta</taxon>
        <taxon>Tracheophyta</taxon>
        <taxon>Spermatophyta</taxon>
        <taxon>Magnoliopsida</taxon>
        <taxon>eudicotyledons</taxon>
        <taxon>Gunneridae</taxon>
        <taxon>Pentapetalae</taxon>
        <taxon>rosids</taxon>
        <taxon>fabids</taxon>
        <taxon>Malpighiales</taxon>
        <taxon>Salicaceae</taxon>
        <taxon>Saliceae</taxon>
        <taxon>Salix</taxon>
    </lineage>
</organism>
<comment type="caution">
    <text evidence="5">The sequence shown here is derived from an EMBL/GenBank/DDBJ whole genome shotgun (WGS) entry which is preliminary data.</text>
</comment>
<dbReference type="GO" id="GO:0008270">
    <property type="term" value="F:zinc ion binding"/>
    <property type="evidence" value="ECO:0007669"/>
    <property type="project" value="UniProtKB-KW"/>
</dbReference>
<gene>
    <name evidence="5" type="ORF">OIU84_001299</name>
</gene>
<dbReference type="EMBL" id="JAPFFJ010000010">
    <property type="protein sequence ID" value="KAJ6417884.1"/>
    <property type="molecule type" value="Genomic_DNA"/>
</dbReference>
<evidence type="ECO:0000256" key="1">
    <source>
        <dbReference type="ARBA" id="ARBA00022723"/>
    </source>
</evidence>
<evidence type="ECO:0000313" key="6">
    <source>
        <dbReference type="Proteomes" id="UP001162972"/>
    </source>
</evidence>
<evidence type="ECO:0000256" key="2">
    <source>
        <dbReference type="ARBA" id="ARBA00022771"/>
    </source>
</evidence>
<keyword evidence="4" id="KW-0472">Membrane</keyword>
<keyword evidence="2" id="KW-0863">Zinc-finger</keyword>
<keyword evidence="4" id="KW-0812">Transmembrane</keyword>
<keyword evidence="6" id="KW-1185">Reference proteome</keyword>
<evidence type="ECO:0000256" key="4">
    <source>
        <dbReference type="SAM" id="Phobius"/>
    </source>
</evidence>
<keyword evidence="1" id="KW-0479">Metal-binding</keyword>
<dbReference type="PANTHER" id="PTHR42647:SF55">
    <property type="entry name" value="BOI-RELATED E3 UBIQUITIN-PROTEIN LIGASE 1"/>
    <property type="match status" value="1"/>
</dbReference>
<name>A0AAD6P5W7_9ROSI</name>
<evidence type="ECO:0008006" key="7">
    <source>
        <dbReference type="Google" id="ProtNLM"/>
    </source>
</evidence>
<proteinExistence type="predicted"/>
<reference evidence="5 6" key="1">
    <citation type="journal article" date="2023" name="Int. J. Mol. Sci.">
        <title>De Novo Assembly and Annotation of 11 Diverse Shrub Willow (Salix) Genomes Reveals Novel Gene Organization in Sex-Linked Regions.</title>
        <authorList>
            <person name="Hyden B."/>
            <person name="Feng K."/>
            <person name="Yates T.B."/>
            <person name="Jawdy S."/>
            <person name="Cereghino C."/>
            <person name="Smart L.B."/>
            <person name="Muchero W."/>
        </authorList>
    </citation>
    <scope>NUCLEOTIDE SEQUENCE [LARGE SCALE GENOMIC DNA]</scope>
    <source>
        <tissue evidence="5">Shoot tip</tissue>
    </source>
</reference>
<dbReference type="Proteomes" id="UP001162972">
    <property type="component" value="Chromosome 12"/>
</dbReference>
<accession>A0AAD6P5W7</accession>
<keyword evidence="3" id="KW-0862">Zinc</keyword>
<dbReference type="PANTHER" id="PTHR42647">
    <property type="entry name" value="SBP (S-RIBONUCLEASE BINDING PROTEIN) FAMILY PROTEIN"/>
    <property type="match status" value="1"/>
</dbReference>
<keyword evidence="4" id="KW-1133">Transmembrane helix</keyword>
<dbReference type="AlphaFoldDB" id="A0AAD6P5W7"/>
<feature type="transmembrane region" description="Helical" evidence="4">
    <location>
        <begin position="21"/>
        <end position="41"/>
    </location>
</feature>
<dbReference type="GO" id="GO:0043067">
    <property type="term" value="P:regulation of programmed cell death"/>
    <property type="evidence" value="ECO:0007669"/>
    <property type="project" value="TreeGrafter"/>
</dbReference>
<evidence type="ECO:0000313" key="5">
    <source>
        <dbReference type="EMBL" id="KAJ6417884.1"/>
    </source>
</evidence>
<dbReference type="GO" id="GO:0004842">
    <property type="term" value="F:ubiquitin-protein transferase activity"/>
    <property type="evidence" value="ECO:0007669"/>
    <property type="project" value="TreeGrafter"/>
</dbReference>